<dbReference type="PROSITE" id="PS51365">
    <property type="entry name" value="RENAL_DIPEPTIDASE_2"/>
    <property type="match status" value="1"/>
</dbReference>
<gene>
    <name evidence="1" type="ORF">FZC79_01135</name>
</gene>
<proteinExistence type="predicted"/>
<reference evidence="1 2" key="1">
    <citation type="submission" date="2019-08" db="EMBL/GenBank/DDBJ databases">
        <title>Bacillus genomes from the desert of Cuatro Cienegas, Coahuila.</title>
        <authorList>
            <person name="Olmedo-Alvarez G."/>
        </authorList>
    </citation>
    <scope>NUCLEOTIDE SEQUENCE [LARGE SCALE GENOMIC DNA]</scope>
    <source>
        <strain evidence="1 2">CH40_1T</strain>
    </source>
</reference>
<sequence>MIFDAHCDVLLKLHHYREDVSFQSRDDLHITYPQLLQAGSKVQLFAIYLPSYLKPGQRFQAALEMVEVFHEKILEPNSKMKMIRSKSDIARLEEDEIGAMLTLEGCEAIEEDLTKLFTLYQLGVRAVGLTWNWANAAADGALEPRAAGLTKFGRETVQFLNEHNIMTDVSHLCERSFWDTIEIARYPIASHSNTFSVCSHPRNLKDEQIKALFQKNGVMGLTFVPQFLKQNGDAEISDILHHLDHACSLGGKNQVGFGSDFDGISQTVEGLSCYREYENLTEALQKHYTESQVKKFLFENFYEALPEEQ</sequence>
<dbReference type="Pfam" id="PF01244">
    <property type="entry name" value="Peptidase_M19"/>
    <property type="match status" value="1"/>
</dbReference>
<organism evidence="1 2">
    <name type="scientific">Rossellomorea vietnamensis</name>
    <dbReference type="NCBI Taxonomy" id="218284"/>
    <lineage>
        <taxon>Bacteria</taxon>
        <taxon>Bacillati</taxon>
        <taxon>Bacillota</taxon>
        <taxon>Bacilli</taxon>
        <taxon>Bacillales</taxon>
        <taxon>Bacillaceae</taxon>
        <taxon>Rossellomorea</taxon>
    </lineage>
</organism>
<dbReference type="Proteomes" id="UP000323317">
    <property type="component" value="Unassembled WGS sequence"/>
</dbReference>
<accession>A0A5D4KM93</accession>
<dbReference type="InterPro" id="IPR008257">
    <property type="entry name" value="Pept_M19"/>
</dbReference>
<dbReference type="RefSeq" id="WP_148945065.1">
    <property type="nucleotide sequence ID" value="NZ_JBNIKK010000007.1"/>
</dbReference>
<dbReference type="Gene3D" id="3.20.20.140">
    <property type="entry name" value="Metal-dependent hydrolases"/>
    <property type="match status" value="1"/>
</dbReference>
<evidence type="ECO:0000313" key="1">
    <source>
        <dbReference type="EMBL" id="TYR77453.1"/>
    </source>
</evidence>
<dbReference type="SUPFAM" id="SSF51556">
    <property type="entry name" value="Metallo-dependent hydrolases"/>
    <property type="match status" value="1"/>
</dbReference>
<dbReference type="EMBL" id="VTEH01000001">
    <property type="protein sequence ID" value="TYR77453.1"/>
    <property type="molecule type" value="Genomic_DNA"/>
</dbReference>
<dbReference type="InterPro" id="IPR032466">
    <property type="entry name" value="Metal_Hydrolase"/>
</dbReference>
<dbReference type="CDD" id="cd01301">
    <property type="entry name" value="rDP_like"/>
    <property type="match status" value="1"/>
</dbReference>
<dbReference type="GO" id="GO:0006508">
    <property type="term" value="P:proteolysis"/>
    <property type="evidence" value="ECO:0007669"/>
    <property type="project" value="InterPro"/>
</dbReference>
<name>A0A5D4KM93_9BACI</name>
<dbReference type="PANTHER" id="PTHR10443">
    <property type="entry name" value="MICROSOMAL DIPEPTIDASE"/>
    <property type="match status" value="1"/>
</dbReference>
<evidence type="ECO:0000313" key="2">
    <source>
        <dbReference type="Proteomes" id="UP000323317"/>
    </source>
</evidence>
<dbReference type="GO" id="GO:0070573">
    <property type="term" value="F:metallodipeptidase activity"/>
    <property type="evidence" value="ECO:0007669"/>
    <property type="project" value="InterPro"/>
</dbReference>
<comment type="caution">
    <text evidence="1">The sequence shown here is derived from an EMBL/GenBank/DDBJ whole genome shotgun (WGS) entry which is preliminary data.</text>
</comment>
<protein>
    <submittedName>
        <fullName evidence="1">Membrane dipeptidase</fullName>
    </submittedName>
</protein>
<dbReference type="AlphaFoldDB" id="A0A5D4KM93"/>
<dbReference type="PANTHER" id="PTHR10443:SF12">
    <property type="entry name" value="DIPEPTIDASE"/>
    <property type="match status" value="1"/>
</dbReference>